<accession>A0A5B7DUH9</accession>
<proteinExistence type="predicted"/>
<organism evidence="1 2">
    <name type="scientific">Portunus trituberculatus</name>
    <name type="common">Swimming crab</name>
    <name type="synonym">Neptunus trituberculatus</name>
    <dbReference type="NCBI Taxonomy" id="210409"/>
    <lineage>
        <taxon>Eukaryota</taxon>
        <taxon>Metazoa</taxon>
        <taxon>Ecdysozoa</taxon>
        <taxon>Arthropoda</taxon>
        <taxon>Crustacea</taxon>
        <taxon>Multicrustacea</taxon>
        <taxon>Malacostraca</taxon>
        <taxon>Eumalacostraca</taxon>
        <taxon>Eucarida</taxon>
        <taxon>Decapoda</taxon>
        <taxon>Pleocyemata</taxon>
        <taxon>Brachyura</taxon>
        <taxon>Eubrachyura</taxon>
        <taxon>Portunoidea</taxon>
        <taxon>Portunidae</taxon>
        <taxon>Portuninae</taxon>
        <taxon>Portunus</taxon>
    </lineage>
</organism>
<comment type="caution">
    <text evidence="1">The sequence shown here is derived from an EMBL/GenBank/DDBJ whole genome shotgun (WGS) entry which is preliminary data.</text>
</comment>
<reference evidence="1 2" key="1">
    <citation type="submission" date="2019-05" db="EMBL/GenBank/DDBJ databases">
        <title>Another draft genome of Portunus trituberculatus and its Hox gene families provides insights of decapod evolution.</title>
        <authorList>
            <person name="Jeong J.-H."/>
            <person name="Song I."/>
            <person name="Kim S."/>
            <person name="Choi T."/>
            <person name="Kim D."/>
            <person name="Ryu S."/>
            <person name="Kim W."/>
        </authorList>
    </citation>
    <scope>NUCLEOTIDE SEQUENCE [LARGE SCALE GENOMIC DNA]</scope>
    <source>
        <tissue evidence="1">Muscle</tissue>
    </source>
</reference>
<evidence type="ECO:0000313" key="1">
    <source>
        <dbReference type="EMBL" id="MPC25351.1"/>
    </source>
</evidence>
<dbReference type="AlphaFoldDB" id="A0A5B7DUH9"/>
<dbReference type="EMBL" id="VSRR010001449">
    <property type="protein sequence ID" value="MPC25351.1"/>
    <property type="molecule type" value="Genomic_DNA"/>
</dbReference>
<gene>
    <name evidence="1" type="ORF">E2C01_018459</name>
</gene>
<protein>
    <submittedName>
        <fullName evidence="1">Uncharacterized protein</fullName>
    </submittedName>
</protein>
<dbReference type="Proteomes" id="UP000324222">
    <property type="component" value="Unassembled WGS sequence"/>
</dbReference>
<sequence>MARQAHLGLHPNIPRHTLALSSRKTAGVHFLPVPDRRQTAGSRKKPYLTFKGNQPVGVLPSTLQLRCCLPFPRHS</sequence>
<keyword evidence="2" id="KW-1185">Reference proteome</keyword>
<evidence type="ECO:0000313" key="2">
    <source>
        <dbReference type="Proteomes" id="UP000324222"/>
    </source>
</evidence>
<name>A0A5B7DUH9_PORTR</name>